<dbReference type="PANTHER" id="PTHR34997:SF1">
    <property type="entry name" value="PEPTIDOGLYCAN-BINDING LYSIN DOMAIN"/>
    <property type="match status" value="1"/>
</dbReference>
<dbReference type="STRING" id="1116229.S3CR42"/>
<dbReference type="GeneID" id="19463425"/>
<dbReference type="InterPro" id="IPR036779">
    <property type="entry name" value="LysM_dom_sf"/>
</dbReference>
<evidence type="ECO:0000313" key="5">
    <source>
        <dbReference type="EMBL" id="EPE27579.1"/>
    </source>
</evidence>
<dbReference type="PANTHER" id="PTHR34997">
    <property type="entry name" value="AM15"/>
    <property type="match status" value="1"/>
</dbReference>
<name>S3CR42_GLAL2</name>
<reference evidence="5 6" key="1">
    <citation type="journal article" date="2013" name="BMC Genomics">
        <title>Genomics-driven discovery of the pneumocandin biosynthetic gene cluster in the fungus Glarea lozoyensis.</title>
        <authorList>
            <person name="Chen L."/>
            <person name="Yue Q."/>
            <person name="Zhang X."/>
            <person name="Xiang M."/>
            <person name="Wang C."/>
            <person name="Li S."/>
            <person name="Che Y."/>
            <person name="Ortiz-Lopez F.J."/>
            <person name="Bills G.F."/>
            <person name="Liu X."/>
            <person name="An Z."/>
        </authorList>
    </citation>
    <scope>NUCLEOTIDE SEQUENCE [LARGE SCALE GENOMIC DNA]</scope>
    <source>
        <strain evidence="6">ATCC 20868 / MF5171</strain>
    </source>
</reference>
<accession>S3CR42</accession>
<dbReference type="RefSeq" id="XP_008084938.1">
    <property type="nucleotide sequence ID" value="XM_008086747.1"/>
</dbReference>
<protein>
    <submittedName>
        <fullName evidence="5">LysM</fullName>
    </submittedName>
</protein>
<dbReference type="EMBL" id="KE145369">
    <property type="protein sequence ID" value="EPE27579.1"/>
    <property type="molecule type" value="Genomic_DNA"/>
</dbReference>
<dbReference type="OMA" id="QLMMANN"/>
<dbReference type="GO" id="GO:0008061">
    <property type="term" value="F:chitin binding"/>
    <property type="evidence" value="ECO:0007669"/>
    <property type="project" value="UniProtKB-KW"/>
</dbReference>
<dbReference type="Gene3D" id="3.10.350.10">
    <property type="entry name" value="LysM domain"/>
    <property type="match status" value="2"/>
</dbReference>
<dbReference type="CDD" id="cd00118">
    <property type="entry name" value="LysM"/>
    <property type="match status" value="2"/>
</dbReference>
<dbReference type="HOGENOM" id="CLU_010591_7_0_1"/>
<evidence type="ECO:0000313" key="6">
    <source>
        <dbReference type="Proteomes" id="UP000016922"/>
    </source>
</evidence>
<dbReference type="Pfam" id="PF01476">
    <property type="entry name" value="LysM"/>
    <property type="match status" value="1"/>
</dbReference>
<keyword evidence="2" id="KW-0843">Virulence</keyword>
<dbReference type="SMART" id="SM00257">
    <property type="entry name" value="LysM"/>
    <property type="match status" value="2"/>
</dbReference>
<feature type="signal peptide" evidence="3">
    <location>
        <begin position="1"/>
        <end position="21"/>
    </location>
</feature>
<gene>
    <name evidence="5" type="ORF">GLAREA_04370</name>
</gene>
<dbReference type="InterPro" id="IPR052210">
    <property type="entry name" value="LysM1-like"/>
</dbReference>
<feature type="chain" id="PRO_5004507584" evidence="3">
    <location>
        <begin position="22"/>
        <end position="426"/>
    </location>
</feature>
<organism evidence="5 6">
    <name type="scientific">Glarea lozoyensis (strain ATCC 20868 / MF5171)</name>
    <dbReference type="NCBI Taxonomy" id="1116229"/>
    <lineage>
        <taxon>Eukaryota</taxon>
        <taxon>Fungi</taxon>
        <taxon>Dikarya</taxon>
        <taxon>Ascomycota</taxon>
        <taxon>Pezizomycotina</taxon>
        <taxon>Leotiomycetes</taxon>
        <taxon>Helotiales</taxon>
        <taxon>Helotiaceae</taxon>
        <taxon>Glarea</taxon>
    </lineage>
</organism>
<dbReference type="PROSITE" id="PS51782">
    <property type="entry name" value="LYSM"/>
    <property type="match status" value="2"/>
</dbReference>
<dbReference type="InterPro" id="IPR018392">
    <property type="entry name" value="LysM"/>
</dbReference>
<keyword evidence="3" id="KW-0732">Signal</keyword>
<evidence type="ECO:0000256" key="3">
    <source>
        <dbReference type="SAM" id="SignalP"/>
    </source>
</evidence>
<dbReference type="eggNOG" id="ENOG502SKTP">
    <property type="taxonomic scope" value="Eukaryota"/>
</dbReference>
<keyword evidence="1" id="KW-0147">Chitin-binding</keyword>
<keyword evidence="6" id="KW-1185">Reference proteome</keyword>
<sequence length="426" mass="45748">MSFKSLLIIVLLALLTNNAGGIKIFPSPGALPAQIPAACRASLSTNIACGPTLVLPHDIEREVGFDDEFLKEYCNSTCTTSIQTWTTAVNARCGNTQYSFPGNVSRSGSDFAIPFQWAHNSVCAKGGPASEFCYPDAVNQTLKVCDDCALKYFAAMLNSTYGARKMSETRFRSLVSSCGASPTKYPYSTASVVTAPPTTITDPARRCSGSEYVVGGGDSCESIAARNGLAIDRFLADNSIDFKCSSLTAGSSVCIQDSCKLHTIQKGETCKQIVAGKAYTTNELVAWNPILETGCENTTALEGRTICITPPGTDNYDLQVTATFSWTWTVPSGQWVPGPTQGSPLGNSTTNLQFVMPTTTMTRGSGPDPTAYFLNCPIKGQDYDNGFDWEMINKPLTIMIDVAPQILGVRLSMEKAQDYTSRVVIL</sequence>
<feature type="domain" description="LysM" evidence="4">
    <location>
        <begin position="260"/>
        <end position="308"/>
    </location>
</feature>
<proteinExistence type="predicted"/>
<dbReference type="Proteomes" id="UP000016922">
    <property type="component" value="Unassembled WGS sequence"/>
</dbReference>
<evidence type="ECO:0000259" key="4">
    <source>
        <dbReference type="PROSITE" id="PS51782"/>
    </source>
</evidence>
<dbReference type="OrthoDB" id="5985073at2759"/>
<dbReference type="KEGG" id="glz:GLAREA_04370"/>
<feature type="domain" description="LysM" evidence="4">
    <location>
        <begin position="210"/>
        <end position="255"/>
    </location>
</feature>
<evidence type="ECO:0000256" key="2">
    <source>
        <dbReference type="ARBA" id="ARBA00023026"/>
    </source>
</evidence>
<dbReference type="SUPFAM" id="SSF54106">
    <property type="entry name" value="LysM domain"/>
    <property type="match status" value="2"/>
</dbReference>
<dbReference type="AlphaFoldDB" id="S3CR42"/>
<evidence type="ECO:0000256" key="1">
    <source>
        <dbReference type="ARBA" id="ARBA00022669"/>
    </source>
</evidence>